<dbReference type="InterPro" id="IPR011152">
    <property type="entry name" value="Pesterase_MJ0912"/>
</dbReference>
<gene>
    <name evidence="3" type="ORF">SAMN05444167_0177</name>
</gene>
<dbReference type="GO" id="GO:0005737">
    <property type="term" value="C:cytoplasm"/>
    <property type="evidence" value="ECO:0007669"/>
    <property type="project" value="TreeGrafter"/>
</dbReference>
<evidence type="ECO:0000256" key="1">
    <source>
        <dbReference type="ARBA" id="ARBA00008950"/>
    </source>
</evidence>
<evidence type="ECO:0000313" key="3">
    <source>
        <dbReference type="EMBL" id="SDE69732.1"/>
    </source>
</evidence>
<accession>A0A1G7F1K7</accession>
<dbReference type="InterPro" id="IPR050126">
    <property type="entry name" value="Ap4A_hydrolase"/>
</dbReference>
<evidence type="ECO:0000259" key="2">
    <source>
        <dbReference type="Pfam" id="PF12850"/>
    </source>
</evidence>
<dbReference type="AlphaFoldDB" id="A0A1G7F1K7"/>
<reference evidence="3 4" key="1">
    <citation type="submission" date="2016-10" db="EMBL/GenBank/DDBJ databases">
        <authorList>
            <person name="de Groot N.N."/>
        </authorList>
    </citation>
    <scope>NUCLEOTIDE SEQUENCE [LARGE SCALE GENOMIC DNA]</scope>
    <source>
        <strain evidence="3 4">GAS232</strain>
    </source>
</reference>
<dbReference type="EMBL" id="LT629690">
    <property type="protein sequence ID" value="SDE69732.1"/>
    <property type="molecule type" value="Genomic_DNA"/>
</dbReference>
<name>A0A1G7F1K7_9BACT</name>
<proteinExistence type="inferred from homology"/>
<dbReference type="SUPFAM" id="SSF56300">
    <property type="entry name" value="Metallo-dependent phosphatases"/>
    <property type="match status" value="1"/>
</dbReference>
<comment type="similarity">
    <text evidence="1">Belongs to the metallophosphoesterase superfamily. YfcE family.</text>
</comment>
<dbReference type="InterPro" id="IPR024654">
    <property type="entry name" value="Calcineurin-like_PHP_lpxH"/>
</dbReference>
<evidence type="ECO:0000313" key="4">
    <source>
        <dbReference type="Proteomes" id="UP000182427"/>
    </source>
</evidence>
<dbReference type="Proteomes" id="UP000182427">
    <property type="component" value="Chromosome I"/>
</dbReference>
<dbReference type="Pfam" id="PF12850">
    <property type="entry name" value="Metallophos_2"/>
    <property type="match status" value="1"/>
</dbReference>
<dbReference type="PANTHER" id="PTHR42850:SF2">
    <property type="entry name" value="BLL5683 PROTEIN"/>
    <property type="match status" value="1"/>
</dbReference>
<sequence length="263" mass="29538">MDRFARPRRPCFLMRALVLSDIHGNLEALNAVLEDAGSWDALWNLGDVVGYGASPNEVVDQMSRRATQNVRGNHDKVASGIESAETFNPSAREAVEWTREHLSSESIEWLKVLPHGPIKADNADVSLAHGSPVHEDIYILNIRDAWQPLQVMQQQVTFFGHTHIQGGFGWQDGHWFTVTPKYLRGSGPCCWTMSMDEGRRYLLNPGSVGQPRDLDPRAAYAIYDSNAKTITFHRVPYDIDLAQGRILLAGLPERLAKRLRIGR</sequence>
<dbReference type="PIRSF" id="PIRSF000883">
    <property type="entry name" value="Pesterase_MJ0912"/>
    <property type="match status" value="1"/>
</dbReference>
<dbReference type="InterPro" id="IPR029052">
    <property type="entry name" value="Metallo-depent_PP-like"/>
</dbReference>
<protein>
    <submittedName>
        <fullName evidence="3">Predicted phosphodiesterase</fullName>
    </submittedName>
</protein>
<dbReference type="PANTHER" id="PTHR42850">
    <property type="entry name" value="METALLOPHOSPHOESTERASE"/>
    <property type="match status" value="1"/>
</dbReference>
<dbReference type="Gene3D" id="3.60.21.10">
    <property type="match status" value="1"/>
</dbReference>
<feature type="domain" description="Calcineurin-like phosphoesterase" evidence="2">
    <location>
        <begin position="14"/>
        <end position="225"/>
    </location>
</feature>
<dbReference type="GO" id="GO:0016791">
    <property type="term" value="F:phosphatase activity"/>
    <property type="evidence" value="ECO:0007669"/>
    <property type="project" value="TreeGrafter"/>
</dbReference>
<organism evidence="3 4">
    <name type="scientific">Terriglobus roseus</name>
    <dbReference type="NCBI Taxonomy" id="392734"/>
    <lineage>
        <taxon>Bacteria</taxon>
        <taxon>Pseudomonadati</taxon>
        <taxon>Acidobacteriota</taxon>
        <taxon>Terriglobia</taxon>
        <taxon>Terriglobales</taxon>
        <taxon>Acidobacteriaceae</taxon>
        <taxon>Terriglobus</taxon>
    </lineage>
</organism>
<keyword evidence="4" id="KW-1185">Reference proteome</keyword>